<keyword evidence="2" id="KW-1185">Reference proteome</keyword>
<accession>S2DI13</accession>
<gene>
    <name evidence="1" type="ORF">A33Q_1301</name>
</gene>
<dbReference type="AlphaFoldDB" id="S2DI13"/>
<evidence type="ECO:0000313" key="2">
    <source>
        <dbReference type="Proteomes" id="UP000006073"/>
    </source>
</evidence>
<protein>
    <submittedName>
        <fullName evidence="1">Uncharacterized protein</fullName>
    </submittedName>
</protein>
<proteinExistence type="predicted"/>
<dbReference type="EMBL" id="ALWO02000023">
    <property type="protein sequence ID" value="EOZ98647.1"/>
    <property type="molecule type" value="Genomic_DNA"/>
</dbReference>
<dbReference type="Proteomes" id="UP000006073">
    <property type="component" value="Unassembled WGS sequence"/>
</dbReference>
<comment type="caution">
    <text evidence="1">The sequence shown here is derived from an EMBL/GenBank/DDBJ whole genome shotgun (WGS) entry which is preliminary data.</text>
</comment>
<evidence type="ECO:0000313" key="1">
    <source>
        <dbReference type="EMBL" id="EOZ98647.1"/>
    </source>
</evidence>
<name>S2DI13_INDAL</name>
<sequence>MGDQPKGLGIGVGGFFPIGNQISPGSPDKSLGYKIYHQASIPGAER</sequence>
<dbReference type="STRING" id="1189612.A33Q_1301"/>
<reference evidence="1 2" key="1">
    <citation type="journal article" date="2013" name="Genome Announc.">
        <title>Draft Genome Sequence of Indibacter alkaliphilus Strain LW1T, Isolated from Lonar Lake, a Haloalkaline Lake in the Buldana District of Maharashtra, India.</title>
        <authorList>
            <person name="Singh A."/>
            <person name="Kumar Jangir P."/>
            <person name="Sharma R."/>
            <person name="Singh A."/>
            <person name="Kumar Pinnaka A."/>
            <person name="Shivaji S."/>
        </authorList>
    </citation>
    <scope>NUCLEOTIDE SEQUENCE [LARGE SCALE GENOMIC DNA]</scope>
    <source>
        <strain evidence="2">CCUG 57479 / KCTC 22604 / LW1</strain>
    </source>
</reference>
<organism evidence="1 2">
    <name type="scientific">Indibacter alkaliphilus (strain CCUG 57479 / KCTC 22604 / LW1)</name>
    <dbReference type="NCBI Taxonomy" id="1189612"/>
    <lineage>
        <taxon>Bacteria</taxon>
        <taxon>Pseudomonadati</taxon>
        <taxon>Bacteroidota</taxon>
        <taxon>Cytophagia</taxon>
        <taxon>Cytophagales</taxon>
        <taxon>Cyclobacteriaceae</taxon>
    </lineage>
</organism>